<feature type="region of interest" description="Disordered" evidence="1">
    <location>
        <begin position="104"/>
        <end position="157"/>
    </location>
</feature>
<dbReference type="EMBL" id="VSSQ01000548">
    <property type="protein sequence ID" value="MPL97291.1"/>
    <property type="molecule type" value="Genomic_DNA"/>
</dbReference>
<comment type="caution">
    <text evidence="2">The sequence shown here is derived from an EMBL/GenBank/DDBJ whole genome shotgun (WGS) entry which is preliminary data.</text>
</comment>
<dbReference type="AlphaFoldDB" id="A0A644W0S4"/>
<sequence>MIPFRLVKPGQWFNGREDFPAHVRLNLRGRPFRRFPLVFVSRKDSGAVLGRPWAGSGIVVRPEDLQELVVRDLFRVVINLDGLGMVSDVIIGGVGRCSAGIPHPGAHHSVEKPEPGIRAPESAKGKGGRPEFRRDLPVQGRNLPGTGPSREKYHRSGNDSFKHFHSLHLPKISLSLFYTTVMFLYGTDCVREISPAVQWSLSMHQKEARHPT</sequence>
<name>A0A644W0S4_9ZZZZ</name>
<gene>
    <name evidence="2" type="ORF">SDC9_43480</name>
</gene>
<evidence type="ECO:0000256" key="1">
    <source>
        <dbReference type="SAM" id="MobiDB-lite"/>
    </source>
</evidence>
<accession>A0A644W0S4</accession>
<proteinExistence type="predicted"/>
<reference evidence="2" key="1">
    <citation type="submission" date="2019-08" db="EMBL/GenBank/DDBJ databases">
        <authorList>
            <person name="Kucharzyk K."/>
            <person name="Murdoch R.W."/>
            <person name="Higgins S."/>
            <person name="Loffler F."/>
        </authorList>
    </citation>
    <scope>NUCLEOTIDE SEQUENCE</scope>
</reference>
<organism evidence="2">
    <name type="scientific">bioreactor metagenome</name>
    <dbReference type="NCBI Taxonomy" id="1076179"/>
    <lineage>
        <taxon>unclassified sequences</taxon>
        <taxon>metagenomes</taxon>
        <taxon>ecological metagenomes</taxon>
    </lineage>
</organism>
<feature type="compositionally biased region" description="Basic and acidic residues" evidence="1">
    <location>
        <begin position="108"/>
        <end position="136"/>
    </location>
</feature>
<evidence type="ECO:0000313" key="2">
    <source>
        <dbReference type="EMBL" id="MPL97291.1"/>
    </source>
</evidence>
<protein>
    <submittedName>
        <fullName evidence="2">Uncharacterized protein</fullName>
    </submittedName>
</protein>